<name>A0A2N3XUF1_SACSN</name>
<dbReference type="Proteomes" id="UP000233786">
    <property type="component" value="Unassembled WGS sequence"/>
</dbReference>
<evidence type="ECO:0000313" key="3">
    <source>
        <dbReference type="Proteomes" id="UP000233786"/>
    </source>
</evidence>
<evidence type="ECO:0000313" key="2">
    <source>
        <dbReference type="EMBL" id="PKW14272.1"/>
    </source>
</evidence>
<organism evidence="2 3">
    <name type="scientific">Saccharopolyspora spinosa</name>
    <dbReference type="NCBI Taxonomy" id="60894"/>
    <lineage>
        <taxon>Bacteria</taxon>
        <taxon>Bacillati</taxon>
        <taxon>Actinomycetota</taxon>
        <taxon>Actinomycetes</taxon>
        <taxon>Pseudonocardiales</taxon>
        <taxon>Pseudonocardiaceae</taxon>
        <taxon>Saccharopolyspora</taxon>
    </lineage>
</organism>
<accession>A0A2N3XUF1</accession>
<evidence type="ECO:0000256" key="1">
    <source>
        <dbReference type="SAM" id="MobiDB-lite"/>
    </source>
</evidence>
<reference evidence="2" key="1">
    <citation type="submission" date="2017-12" db="EMBL/GenBank/DDBJ databases">
        <title>Sequencing the genomes of 1000 Actinobacteria strains.</title>
        <authorList>
            <person name="Klenk H.-P."/>
        </authorList>
    </citation>
    <scope>NUCLEOTIDE SEQUENCE [LARGE SCALE GENOMIC DNA]</scope>
    <source>
        <strain evidence="2">DSM 44228</strain>
    </source>
</reference>
<comment type="caution">
    <text evidence="2">The sequence shown here is derived from an EMBL/GenBank/DDBJ whole genome shotgun (WGS) entry which is preliminary data.</text>
</comment>
<protein>
    <submittedName>
        <fullName evidence="2">Uncharacterized protein</fullName>
    </submittedName>
</protein>
<sequence length="244" mass="26379">MEIIGEPRGLLRVVPLYRAPEVAPPESTTRLPQEQQRGRIGIDPAPQVLTQLGDHHSGDRYRPESSRRLGRPFVARPTAAASSGRRPTSAEPAGLGAAGLGARCRTASGPPLRRCGGCAEQGLANVAQRRSCDQRAISKGQQRLSADMTATMRVPLSGRPSRPPPYLLKRVSQVRILAATPTRGWEGRACWSWSRDNRRHGGHTPAGAPASLASWADRVAGTRHDALWGPAVSAYYGRWLRLPA</sequence>
<dbReference type="EMBL" id="PJNB01000001">
    <property type="protein sequence ID" value="PKW14272.1"/>
    <property type="molecule type" value="Genomic_DNA"/>
</dbReference>
<feature type="compositionally biased region" description="Basic and acidic residues" evidence="1">
    <location>
        <begin position="53"/>
        <end position="67"/>
    </location>
</feature>
<proteinExistence type="predicted"/>
<keyword evidence="3" id="KW-1185">Reference proteome</keyword>
<dbReference type="AlphaFoldDB" id="A0A2N3XUF1"/>
<feature type="region of interest" description="Disordered" evidence="1">
    <location>
        <begin position="45"/>
        <end position="96"/>
    </location>
</feature>
<gene>
    <name evidence="2" type="ORF">A8926_1877</name>
</gene>
<dbReference type="STRING" id="994479.GCA_000194155_02197"/>